<comment type="caution">
    <text evidence="3">The sequence shown here is derived from an EMBL/GenBank/DDBJ whole genome shotgun (WGS) entry which is preliminary data.</text>
</comment>
<dbReference type="EMBL" id="SJPO01000016">
    <property type="protein sequence ID" value="TWT66349.1"/>
    <property type="molecule type" value="Genomic_DNA"/>
</dbReference>
<protein>
    <recommendedName>
        <fullName evidence="5">Outer membrane efflux protein</fullName>
    </recommendedName>
</protein>
<gene>
    <name evidence="3" type="ORF">Pla123a_47430</name>
</gene>
<feature type="chain" id="PRO_5022962209" description="Outer membrane efflux protein" evidence="2">
    <location>
        <begin position="20"/>
        <end position="389"/>
    </location>
</feature>
<evidence type="ECO:0000256" key="1">
    <source>
        <dbReference type="SAM" id="MobiDB-lite"/>
    </source>
</evidence>
<evidence type="ECO:0000256" key="2">
    <source>
        <dbReference type="SAM" id="SignalP"/>
    </source>
</evidence>
<name>A0A5C5XV25_9BACT</name>
<evidence type="ECO:0008006" key="5">
    <source>
        <dbReference type="Google" id="ProtNLM"/>
    </source>
</evidence>
<feature type="compositionally biased region" description="Low complexity" evidence="1">
    <location>
        <begin position="41"/>
        <end position="56"/>
    </location>
</feature>
<proteinExistence type="predicted"/>
<keyword evidence="4" id="KW-1185">Reference proteome</keyword>
<sequence precursor="true">MRTTAACLLLLLISASSYAQRYGDSPQLPPMSQAFSGGQGLPAASGAASPGDSDLSTPFGASPYGGGQAGSPPLPVPGLPSTTSSPPPATATPPAQRPATQYPPVTRTPTATAPTGGSGSSASRVYHTDELMTGIMKRPGSSNLSGTPVRLEQVVASGGDRSQQTQRINAYWDLCSSVADYYLGLHEASELNRHQQRLGGRNAEISQAAQQWQTRIGTSQLAAVAAQRRLAALMGASSLPLPGDLPLCGEYNTKYPQAFAGRDSQEARVLDQLIPLRYAELASAAAEVSRLQDFLQDVNQQSVGGEGVLKAFQLLALQRRAFVQIAKDYNRQITRYTELSTPGNIATGRLVAMLVERTRTASAPQTSSAQSSAAGMPPTRPQTFRRGLQ</sequence>
<organism evidence="3 4">
    <name type="scientific">Posidoniimonas polymericola</name>
    <dbReference type="NCBI Taxonomy" id="2528002"/>
    <lineage>
        <taxon>Bacteria</taxon>
        <taxon>Pseudomonadati</taxon>
        <taxon>Planctomycetota</taxon>
        <taxon>Planctomycetia</taxon>
        <taxon>Pirellulales</taxon>
        <taxon>Lacipirellulaceae</taxon>
        <taxon>Posidoniimonas</taxon>
    </lineage>
</organism>
<reference evidence="3 4" key="1">
    <citation type="submission" date="2019-02" db="EMBL/GenBank/DDBJ databases">
        <title>Deep-cultivation of Planctomycetes and their phenomic and genomic characterization uncovers novel biology.</title>
        <authorList>
            <person name="Wiegand S."/>
            <person name="Jogler M."/>
            <person name="Boedeker C."/>
            <person name="Pinto D."/>
            <person name="Vollmers J."/>
            <person name="Rivas-Marin E."/>
            <person name="Kohn T."/>
            <person name="Peeters S.H."/>
            <person name="Heuer A."/>
            <person name="Rast P."/>
            <person name="Oberbeckmann S."/>
            <person name="Bunk B."/>
            <person name="Jeske O."/>
            <person name="Meyerdierks A."/>
            <person name="Storesund J.E."/>
            <person name="Kallscheuer N."/>
            <person name="Luecker S."/>
            <person name="Lage O.M."/>
            <person name="Pohl T."/>
            <person name="Merkel B.J."/>
            <person name="Hornburger P."/>
            <person name="Mueller R.-W."/>
            <person name="Bruemmer F."/>
            <person name="Labrenz M."/>
            <person name="Spormann A.M."/>
            <person name="Op Den Camp H."/>
            <person name="Overmann J."/>
            <person name="Amann R."/>
            <person name="Jetten M.S.M."/>
            <person name="Mascher T."/>
            <person name="Medema M.H."/>
            <person name="Devos D.P."/>
            <person name="Kaster A.-K."/>
            <person name="Ovreas L."/>
            <person name="Rohde M."/>
            <person name="Galperin M.Y."/>
            <person name="Jogler C."/>
        </authorList>
    </citation>
    <scope>NUCLEOTIDE SEQUENCE [LARGE SCALE GENOMIC DNA]</scope>
    <source>
        <strain evidence="3 4">Pla123a</strain>
    </source>
</reference>
<feature type="signal peptide" evidence="2">
    <location>
        <begin position="1"/>
        <end position="19"/>
    </location>
</feature>
<dbReference type="AlphaFoldDB" id="A0A5C5XV25"/>
<feature type="region of interest" description="Disordered" evidence="1">
    <location>
        <begin position="22"/>
        <end position="124"/>
    </location>
</feature>
<feature type="region of interest" description="Disordered" evidence="1">
    <location>
        <begin position="361"/>
        <end position="389"/>
    </location>
</feature>
<evidence type="ECO:0000313" key="3">
    <source>
        <dbReference type="EMBL" id="TWT66349.1"/>
    </source>
</evidence>
<accession>A0A5C5XV25</accession>
<dbReference type="Proteomes" id="UP000318478">
    <property type="component" value="Unassembled WGS sequence"/>
</dbReference>
<feature type="compositionally biased region" description="Low complexity" evidence="1">
    <location>
        <begin position="92"/>
        <end position="123"/>
    </location>
</feature>
<keyword evidence="2" id="KW-0732">Signal</keyword>
<feature type="compositionally biased region" description="Low complexity" evidence="1">
    <location>
        <begin position="361"/>
        <end position="374"/>
    </location>
</feature>
<evidence type="ECO:0000313" key="4">
    <source>
        <dbReference type="Proteomes" id="UP000318478"/>
    </source>
</evidence>